<dbReference type="EMBL" id="CT868096">
    <property type="protein sequence ID" value="CAK71192.1"/>
    <property type="molecule type" value="Genomic_DNA"/>
</dbReference>
<evidence type="ECO:0000313" key="3">
    <source>
        <dbReference type="Proteomes" id="UP000000600"/>
    </source>
</evidence>
<keyword evidence="3" id="KW-1185">Reference proteome</keyword>
<organism evidence="2 3">
    <name type="scientific">Paramecium tetraurelia</name>
    <dbReference type="NCBI Taxonomy" id="5888"/>
    <lineage>
        <taxon>Eukaryota</taxon>
        <taxon>Sar</taxon>
        <taxon>Alveolata</taxon>
        <taxon>Ciliophora</taxon>
        <taxon>Intramacronucleata</taxon>
        <taxon>Oligohymenophorea</taxon>
        <taxon>Peniculida</taxon>
        <taxon>Parameciidae</taxon>
        <taxon>Paramecium</taxon>
    </lineage>
</organism>
<feature type="compositionally biased region" description="Polar residues" evidence="1">
    <location>
        <begin position="287"/>
        <end position="302"/>
    </location>
</feature>
<sequence length="302" mass="35913">MSLKNQEIDQQQDERQQVQPYNWKKQIIEEKNLEYFDNYQFYNKGREFNKRNYGVTVDYKFGKVILSQDFLESQQIQFYMNLFKNVYKNVKLAAASCHFFQEFWTQQAEDIYLRINPINTQLISNNQYQQQNTQLDYQLRLNNQNEFDKGSEVIKNESKQQWKNNNSEGNIEQKNEKIQTENQQQKDNNNSEGNVQQTSEITKNENQQQKDNNNSEGNIEYKNEKIYTENQQQKDNNNSEGNVQQTSEITKNENQSLKENINLDGNGEQTNEKIQNENLEQKENNNSDGNVQQTSEITKNEN</sequence>
<name>A0CK75_PARTE</name>
<evidence type="ECO:0000256" key="1">
    <source>
        <dbReference type="SAM" id="MobiDB-lite"/>
    </source>
</evidence>
<gene>
    <name evidence="2" type="ORF">GSPATT00000905001</name>
</gene>
<protein>
    <submittedName>
        <fullName evidence="2">Uncharacterized protein</fullName>
    </submittedName>
</protein>
<feature type="region of interest" description="Disordered" evidence="1">
    <location>
        <begin position="260"/>
        <end position="302"/>
    </location>
</feature>
<dbReference type="GeneID" id="5024374"/>
<dbReference type="InParanoid" id="A0CK75"/>
<dbReference type="RefSeq" id="XP_001438589.1">
    <property type="nucleotide sequence ID" value="XM_001438552.1"/>
</dbReference>
<feature type="compositionally biased region" description="Low complexity" evidence="1">
    <location>
        <begin position="204"/>
        <end position="214"/>
    </location>
</feature>
<reference evidence="2 3" key="1">
    <citation type="journal article" date="2006" name="Nature">
        <title>Global trends of whole-genome duplications revealed by the ciliate Paramecium tetraurelia.</title>
        <authorList>
            <consortium name="Genoscope"/>
            <person name="Aury J.-M."/>
            <person name="Jaillon O."/>
            <person name="Duret L."/>
            <person name="Noel B."/>
            <person name="Jubin C."/>
            <person name="Porcel B.M."/>
            <person name="Segurens B."/>
            <person name="Daubin V."/>
            <person name="Anthouard V."/>
            <person name="Aiach N."/>
            <person name="Arnaiz O."/>
            <person name="Billaut A."/>
            <person name="Beisson J."/>
            <person name="Blanc I."/>
            <person name="Bouhouche K."/>
            <person name="Camara F."/>
            <person name="Duharcourt S."/>
            <person name="Guigo R."/>
            <person name="Gogendeau D."/>
            <person name="Katinka M."/>
            <person name="Keller A.-M."/>
            <person name="Kissmehl R."/>
            <person name="Klotz C."/>
            <person name="Koll F."/>
            <person name="Le Moue A."/>
            <person name="Lepere C."/>
            <person name="Malinsky S."/>
            <person name="Nowacki M."/>
            <person name="Nowak J.K."/>
            <person name="Plattner H."/>
            <person name="Poulain J."/>
            <person name="Ruiz F."/>
            <person name="Serrano V."/>
            <person name="Zagulski M."/>
            <person name="Dessen P."/>
            <person name="Betermier M."/>
            <person name="Weissenbach J."/>
            <person name="Scarpelli C."/>
            <person name="Schachter V."/>
            <person name="Sperling L."/>
            <person name="Meyer E."/>
            <person name="Cohen J."/>
            <person name="Wincker P."/>
        </authorList>
    </citation>
    <scope>NUCLEOTIDE SEQUENCE [LARGE SCALE GENOMIC DNA]</scope>
    <source>
        <strain evidence="2 3">Stock d4-2</strain>
    </source>
</reference>
<dbReference type="Proteomes" id="UP000000600">
    <property type="component" value="Unassembled WGS sequence"/>
</dbReference>
<feature type="compositionally biased region" description="Basic and acidic residues" evidence="1">
    <location>
        <begin position="270"/>
        <end position="285"/>
    </location>
</feature>
<feature type="region of interest" description="Disordered" evidence="1">
    <location>
        <begin position="155"/>
        <end position="219"/>
    </location>
</feature>
<dbReference type="KEGG" id="ptm:GSPATT00000905001"/>
<feature type="compositionally biased region" description="Polar residues" evidence="1">
    <location>
        <begin position="180"/>
        <end position="201"/>
    </location>
</feature>
<dbReference type="AlphaFoldDB" id="A0CK75"/>
<dbReference type="OMA" id="HNERNDF"/>
<accession>A0CK75</accession>
<evidence type="ECO:0000313" key="2">
    <source>
        <dbReference type="EMBL" id="CAK71192.1"/>
    </source>
</evidence>
<feature type="compositionally biased region" description="Polar residues" evidence="1">
    <location>
        <begin position="161"/>
        <end position="170"/>
    </location>
</feature>
<proteinExistence type="predicted"/>
<dbReference type="HOGENOM" id="CLU_922736_0_0_1"/>